<dbReference type="GO" id="GO:0046872">
    <property type="term" value="F:metal ion binding"/>
    <property type="evidence" value="ECO:0007669"/>
    <property type="project" value="UniProtKB-KW"/>
</dbReference>
<evidence type="ECO:0000256" key="3">
    <source>
        <dbReference type="ARBA" id="ARBA00023145"/>
    </source>
</evidence>
<dbReference type="InterPro" id="IPR029055">
    <property type="entry name" value="Ntn_hydrolases_N"/>
</dbReference>
<dbReference type="Gene3D" id="1.10.439.10">
    <property type="entry name" value="Penicillin Amidohydrolase, domain 1"/>
    <property type="match status" value="1"/>
</dbReference>
<dbReference type="PANTHER" id="PTHR34218:SF4">
    <property type="entry name" value="ACYL-HOMOSERINE LACTONE ACYLASE QUIP"/>
    <property type="match status" value="1"/>
</dbReference>
<dbReference type="GO" id="GO:0017000">
    <property type="term" value="P:antibiotic biosynthetic process"/>
    <property type="evidence" value="ECO:0007669"/>
    <property type="project" value="InterPro"/>
</dbReference>
<dbReference type="EMBL" id="PISP01000002">
    <property type="protein sequence ID" value="PKD43642.1"/>
    <property type="molecule type" value="Genomic_DNA"/>
</dbReference>
<protein>
    <submittedName>
        <fullName evidence="6">Penicillin acylase family protein</fullName>
    </submittedName>
</protein>
<dbReference type="Gene3D" id="1.10.1400.10">
    <property type="match status" value="1"/>
</dbReference>
<reference evidence="6 7" key="1">
    <citation type="submission" date="2017-11" db="EMBL/GenBank/DDBJ databases">
        <title>Rhodohalobacter 15182 sp. nov., isolated from a salt lake.</title>
        <authorList>
            <person name="Han S."/>
        </authorList>
    </citation>
    <scope>NUCLEOTIDE SEQUENCE [LARGE SCALE GENOMIC DNA]</scope>
    <source>
        <strain evidence="6 7">15182</strain>
    </source>
</reference>
<dbReference type="Proteomes" id="UP000233398">
    <property type="component" value="Unassembled WGS sequence"/>
</dbReference>
<keyword evidence="5" id="KW-0479">Metal-binding</keyword>
<feature type="binding site" evidence="5">
    <location>
        <position position="352"/>
    </location>
    <ligand>
        <name>Ca(2+)</name>
        <dbReference type="ChEBI" id="CHEBI:29108"/>
    </ligand>
</feature>
<dbReference type="Gene3D" id="2.30.120.10">
    <property type="match status" value="1"/>
</dbReference>
<dbReference type="AlphaFoldDB" id="A0A2N0VHH1"/>
<accession>A0A2N0VHH1</accession>
<evidence type="ECO:0000256" key="1">
    <source>
        <dbReference type="ARBA" id="ARBA00006586"/>
    </source>
</evidence>
<dbReference type="RefSeq" id="WP_101073184.1">
    <property type="nucleotide sequence ID" value="NZ_PISP01000002.1"/>
</dbReference>
<proteinExistence type="inferred from homology"/>
<dbReference type="InterPro" id="IPR043146">
    <property type="entry name" value="Penicillin_amidase_N_B-knob"/>
</dbReference>
<evidence type="ECO:0000313" key="6">
    <source>
        <dbReference type="EMBL" id="PKD43642.1"/>
    </source>
</evidence>
<dbReference type="OrthoDB" id="9759796at2"/>
<dbReference type="Pfam" id="PF01804">
    <property type="entry name" value="Penicil_amidase"/>
    <property type="match status" value="1"/>
</dbReference>
<dbReference type="InterPro" id="IPR043147">
    <property type="entry name" value="Penicillin_amidase_A-knob"/>
</dbReference>
<dbReference type="InterPro" id="IPR002692">
    <property type="entry name" value="S45"/>
</dbReference>
<keyword evidence="7" id="KW-1185">Reference proteome</keyword>
<organism evidence="6 7">
    <name type="scientific">Rhodohalobacter barkolensis</name>
    <dbReference type="NCBI Taxonomy" id="2053187"/>
    <lineage>
        <taxon>Bacteria</taxon>
        <taxon>Pseudomonadati</taxon>
        <taxon>Balneolota</taxon>
        <taxon>Balneolia</taxon>
        <taxon>Balneolales</taxon>
        <taxon>Balneolaceae</taxon>
        <taxon>Rhodohalobacter</taxon>
    </lineage>
</organism>
<evidence type="ECO:0000256" key="4">
    <source>
        <dbReference type="PIRSR" id="PIRSR001227-1"/>
    </source>
</evidence>
<evidence type="ECO:0000256" key="2">
    <source>
        <dbReference type="ARBA" id="ARBA00022801"/>
    </source>
</evidence>
<sequence length="810" mass="92619">MVTKIYAFLSIILLGILLFTYSLQLGPLPPVGSFFHPTSGFWANAETEQAAGEISLQSNELNEPVEVYFDERQVPHIFAQNDYDLYYTQGYITARDRLFQMELQIRAAGGFLAEWLGDEMIEYDKNQRRLGMLYGAEKAMEEIGSDPVISNAINAYADGVNAYIQTLNYKNYPVEYKILDVKPEEWKPINTALLLKYMTQMLAARSEDVRTSNTMAHLGEDFVNRFLSSRPELMDPIVPEGSEWNFEPMAVQSPDELHQPSFTDQIELWQPHPFNGSNNWVVDGSKTQGGYPILSNDMHLNMSMPSIWYEVQLHTPDQNAYGVSLQGTPTIIVGFNDHIAWGSTNTGADVMDWYEITFQDEDRTHYLHDGEWLPTTERIEVIQSKSGHAVQDTILFTHHGPVYETREETPISQTIQQDHALKWIGHEPSNELLTFYKLNRGENYEDFKEAFKTYKAPAQNMNYAGTDGNIAIQTGGKFPLKWEFQGRTVSDGSDSRYDWNEYIPYDHNPFSLNPDRGYLSAANQYPVDENYPYYLGESFAPFERGRRINDRLAEVGNITVEDFSDLLMDSYSYHAERALPPMLAALNNQQLDETETNLIDKLNGWDYLNKGELVAPTVFREWWRELYSAIWSNKFDSDIPMRTPERDVTVDLLVSNPQSSWFDNPETDQTEEFNDLVYPAFQQAVQNLKERFGVEPDEWMWGHYNNTNLNHLGQIPGMGVYDLFTDGSNESVNAVWGSHGPSWRMVVELDPNGVRGYGVYPGGQSGNPGSKSYDAFVESWTTGELFELNFLPEIPSDSENYPLVIRFGDS</sequence>
<evidence type="ECO:0000256" key="5">
    <source>
        <dbReference type="PIRSR" id="PIRSR001227-2"/>
    </source>
</evidence>
<dbReference type="SUPFAM" id="SSF56235">
    <property type="entry name" value="N-terminal nucleophile aminohydrolases (Ntn hydrolases)"/>
    <property type="match status" value="1"/>
</dbReference>
<dbReference type="PANTHER" id="PTHR34218">
    <property type="entry name" value="PEPTIDASE S45 PENICILLIN AMIDASE"/>
    <property type="match status" value="1"/>
</dbReference>
<gene>
    <name evidence="6" type="ORF">CWD77_08735</name>
</gene>
<evidence type="ECO:0000313" key="7">
    <source>
        <dbReference type="Proteomes" id="UP000233398"/>
    </source>
</evidence>
<dbReference type="InterPro" id="IPR014395">
    <property type="entry name" value="Pen/GL7ACA/AHL_acylase"/>
</dbReference>
<keyword evidence="2" id="KW-0378">Hydrolase</keyword>
<dbReference type="GO" id="GO:0016811">
    <property type="term" value="F:hydrolase activity, acting on carbon-nitrogen (but not peptide) bonds, in linear amides"/>
    <property type="evidence" value="ECO:0007669"/>
    <property type="project" value="InterPro"/>
</dbReference>
<dbReference type="CDD" id="cd03747">
    <property type="entry name" value="Ntn_PGA_like"/>
    <property type="match status" value="1"/>
</dbReference>
<keyword evidence="3" id="KW-0865">Zymogen</keyword>
<comment type="similarity">
    <text evidence="1">Belongs to the peptidase S45 family.</text>
</comment>
<name>A0A2N0VHH1_9BACT</name>
<comment type="caution">
    <text evidence="6">The sequence shown here is derived from an EMBL/GenBank/DDBJ whole genome shotgun (WGS) entry which is preliminary data.</text>
</comment>
<feature type="active site" description="Nucleophile" evidence="4">
    <location>
        <position position="277"/>
    </location>
</feature>
<dbReference type="InterPro" id="IPR023343">
    <property type="entry name" value="Penicillin_amidase_dom1"/>
</dbReference>
<comment type="cofactor">
    <cofactor evidence="5">
        <name>Ca(2+)</name>
        <dbReference type="ChEBI" id="CHEBI:29108"/>
    </cofactor>
    <text evidence="5">Binds 1 Ca(2+) ion per dimer.</text>
</comment>
<dbReference type="Gene3D" id="3.60.20.10">
    <property type="entry name" value="Glutamine Phosphoribosylpyrophosphate, subunit 1, domain 1"/>
    <property type="match status" value="1"/>
</dbReference>
<dbReference type="PIRSF" id="PIRSF001227">
    <property type="entry name" value="Pen_acylase"/>
    <property type="match status" value="1"/>
</dbReference>
<keyword evidence="5" id="KW-0106">Calcium</keyword>
<feature type="binding site" evidence="5">
    <location>
        <position position="349"/>
    </location>
    <ligand>
        <name>Ca(2+)</name>
        <dbReference type="ChEBI" id="CHEBI:29108"/>
    </ligand>
</feature>